<sequence>MDRRNPQKQPESRHRNADSPLSLCVRYVGFLGKIMP</sequence>
<reference evidence="1" key="2">
    <citation type="journal article" date="2015" name="Fish Shellfish Immunol.">
        <title>Early steps in the European eel (Anguilla anguilla)-Vibrio vulnificus interaction in the gills: Role of the RtxA13 toxin.</title>
        <authorList>
            <person name="Callol A."/>
            <person name="Pajuelo D."/>
            <person name="Ebbesson L."/>
            <person name="Teles M."/>
            <person name="MacKenzie S."/>
            <person name="Amaro C."/>
        </authorList>
    </citation>
    <scope>NUCLEOTIDE SEQUENCE</scope>
</reference>
<name>A0A0E9V0D5_ANGAN</name>
<evidence type="ECO:0000313" key="1">
    <source>
        <dbReference type="EMBL" id="JAH70713.1"/>
    </source>
</evidence>
<protein>
    <submittedName>
        <fullName evidence="1">Uncharacterized protein</fullName>
    </submittedName>
</protein>
<organism evidence="1">
    <name type="scientific">Anguilla anguilla</name>
    <name type="common">European freshwater eel</name>
    <name type="synonym">Muraena anguilla</name>
    <dbReference type="NCBI Taxonomy" id="7936"/>
    <lineage>
        <taxon>Eukaryota</taxon>
        <taxon>Metazoa</taxon>
        <taxon>Chordata</taxon>
        <taxon>Craniata</taxon>
        <taxon>Vertebrata</taxon>
        <taxon>Euteleostomi</taxon>
        <taxon>Actinopterygii</taxon>
        <taxon>Neopterygii</taxon>
        <taxon>Teleostei</taxon>
        <taxon>Anguilliformes</taxon>
        <taxon>Anguillidae</taxon>
        <taxon>Anguilla</taxon>
    </lineage>
</organism>
<accession>A0A0E9V0D5</accession>
<dbReference type="AlphaFoldDB" id="A0A0E9V0D5"/>
<dbReference type="EMBL" id="GBXM01037864">
    <property type="protein sequence ID" value="JAH70713.1"/>
    <property type="molecule type" value="Transcribed_RNA"/>
</dbReference>
<proteinExistence type="predicted"/>
<reference evidence="1" key="1">
    <citation type="submission" date="2014-11" db="EMBL/GenBank/DDBJ databases">
        <authorList>
            <person name="Amaro Gonzalez C."/>
        </authorList>
    </citation>
    <scope>NUCLEOTIDE SEQUENCE</scope>
</reference>